<sequence>MSVSEELRSARRCLDDLTRCVSRLEQELGTGLDIRRLRSGTDHLRESLDLLAALAAAGPDPTGGRAGQPPTARPVTAADLAAGEMIAVPDAPYDPRLWADADDEGLGARHGPGPA</sequence>
<dbReference type="RefSeq" id="WP_120674833.1">
    <property type="nucleotide sequence ID" value="NZ_RBAL01000001.1"/>
</dbReference>
<dbReference type="EMBL" id="RBAL01000001">
    <property type="protein sequence ID" value="RKN47051.1"/>
    <property type="molecule type" value="Genomic_DNA"/>
</dbReference>
<evidence type="ECO:0000256" key="1">
    <source>
        <dbReference type="SAM" id="MobiDB-lite"/>
    </source>
</evidence>
<name>A0A3A9ZF71_9ACTN</name>
<reference evidence="2 3" key="1">
    <citation type="journal article" date="2014" name="Int. J. Syst. Evol. Microbiol.">
        <title>Streptomyces hoynatensis sp. nov., isolated from deep marine sediment.</title>
        <authorList>
            <person name="Veyisoglu A."/>
            <person name="Sahin N."/>
        </authorList>
    </citation>
    <scope>NUCLEOTIDE SEQUENCE [LARGE SCALE GENOMIC DNA]</scope>
    <source>
        <strain evidence="2 3">KCTC 29097</strain>
    </source>
</reference>
<evidence type="ECO:0000313" key="2">
    <source>
        <dbReference type="EMBL" id="RKN47051.1"/>
    </source>
</evidence>
<keyword evidence="3" id="KW-1185">Reference proteome</keyword>
<comment type="caution">
    <text evidence="2">The sequence shown here is derived from an EMBL/GenBank/DDBJ whole genome shotgun (WGS) entry which is preliminary data.</text>
</comment>
<evidence type="ECO:0000313" key="3">
    <source>
        <dbReference type="Proteomes" id="UP000272474"/>
    </source>
</evidence>
<protein>
    <submittedName>
        <fullName evidence="2">Uncharacterized protein</fullName>
    </submittedName>
</protein>
<accession>A0A3A9ZF71</accession>
<feature type="region of interest" description="Disordered" evidence="1">
    <location>
        <begin position="96"/>
        <end position="115"/>
    </location>
</feature>
<proteinExistence type="predicted"/>
<dbReference type="OrthoDB" id="5194954at2"/>
<dbReference type="Proteomes" id="UP000272474">
    <property type="component" value="Unassembled WGS sequence"/>
</dbReference>
<dbReference type="AlphaFoldDB" id="A0A3A9ZF71"/>
<organism evidence="2 3">
    <name type="scientific">Streptomyces hoynatensis</name>
    <dbReference type="NCBI Taxonomy" id="1141874"/>
    <lineage>
        <taxon>Bacteria</taxon>
        <taxon>Bacillati</taxon>
        <taxon>Actinomycetota</taxon>
        <taxon>Actinomycetes</taxon>
        <taxon>Kitasatosporales</taxon>
        <taxon>Streptomycetaceae</taxon>
        <taxon>Streptomyces</taxon>
    </lineage>
</organism>
<gene>
    <name evidence="2" type="ORF">D7294_02395</name>
</gene>